<evidence type="ECO:0000256" key="1">
    <source>
        <dbReference type="ARBA" id="ARBA00005439"/>
    </source>
</evidence>
<dbReference type="PANTHER" id="PTHR10938:SF0">
    <property type="entry name" value="TRANSLATION INITIATION FACTOR IF-3, MITOCHONDRIAL"/>
    <property type="match status" value="1"/>
</dbReference>
<dbReference type="PANTHER" id="PTHR10938">
    <property type="entry name" value="TRANSLATION INITIATION FACTOR IF-3"/>
    <property type="match status" value="1"/>
</dbReference>
<evidence type="ECO:0000313" key="8">
    <source>
        <dbReference type="Proteomes" id="UP000781173"/>
    </source>
</evidence>
<dbReference type="AlphaFoldDB" id="A0A952AM91"/>
<feature type="domain" description="Translation initiation factor 3 N-terminal" evidence="6">
    <location>
        <begin position="38"/>
        <end position="106"/>
    </location>
</feature>
<dbReference type="Pfam" id="PF00707">
    <property type="entry name" value="IF3_C"/>
    <property type="match status" value="1"/>
</dbReference>
<dbReference type="InterPro" id="IPR001288">
    <property type="entry name" value="Translation_initiation_fac_3"/>
</dbReference>
<dbReference type="InterPro" id="IPR019815">
    <property type="entry name" value="Translation_initiation_fac_3_C"/>
</dbReference>
<dbReference type="SUPFAM" id="SSF54364">
    <property type="entry name" value="Translation initiation factor IF3, N-terminal domain"/>
    <property type="match status" value="1"/>
</dbReference>
<gene>
    <name evidence="7" type="primary">infC</name>
    <name evidence="7" type="ORF">H3C67_04210</name>
</gene>
<evidence type="ECO:0000256" key="4">
    <source>
        <dbReference type="NCBIfam" id="TIGR00168"/>
    </source>
</evidence>
<name>A0A952AM91_9BACT</name>
<dbReference type="InterPro" id="IPR036787">
    <property type="entry name" value="T_IF-3_N_sf"/>
</dbReference>
<dbReference type="GO" id="GO:0043022">
    <property type="term" value="F:ribosome binding"/>
    <property type="evidence" value="ECO:0007669"/>
    <property type="project" value="TreeGrafter"/>
</dbReference>
<comment type="caution">
    <text evidence="7">The sequence shown here is derived from an EMBL/GenBank/DDBJ whole genome shotgun (WGS) entry which is preliminary data.</text>
</comment>
<dbReference type="Gene3D" id="3.10.20.80">
    <property type="entry name" value="Translation initiation factor 3 (IF-3), N-terminal domain"/>
    <property type="match status" value="1"/>
</dbReference>
<dbReference type="SUPFAM" id="SSF55200">
    <property type="entry name" value="Translation initiation factor IF3, C-terminal domain"/>
    <property type="match status" value="1"/>
</dbReference>
<comment type="similarity">
    <text evidence="1">Belongs to the IF-3 family.</text>
</comment>
<proteinExistence type="inferred from homology"/>
<dbReference type="GO" id="GO:0003743">
    <property type="term" value="F:translation initiation factor activity"/>
    <property type="evidence" value="ECO:0007669"/>
    <property type="project" value="UniProtKB-UniRule"/>
</dbReference>
<dbReference type="Gene3D" id="3.30.110.10">
    <property type="entry name" value="Translation initiation factor 3 (IF-3), C-terminal domain"/>
    <property type="match status" value="1"/>
</dbReference>
<dbReference type="InterPro" id="IPR019814">
    <property type="entry name" value="Translation_initiation_fac_3_N"/>
</dbReference>
<protein>
    <recommendedName>
        <fullName evidence="4">Translation initiation factor IF-3</fullName>
    </recommendedName>
</protein>
<evidence type="ECO:0000256" key="2">
    <source>
        <dbReference type="ARBA" id="ARBA00022540"/>
    </source>
</evidence>
<accession>A0A952AM91</accession>
<keyword evidence="2 7" id="KW-0396">Initiation factor</keyword>
<reference evidence="7" key="1">
    <citation type="journal article" date="2022" name="ISME J.">
        <title>A general approach to explore prokaryotic protein glycosylation reveals the unique surface layer modulation of an anammox bacterium.</title>
        <authorList>
            <person name="Pabst M."/>
            <person name="Grouzdev D.S."/>
            <person name="Lawson C.E."/>
            <person name="Kleikamp H.B.C."/>
            <person name="de Ram C."/>
            <person name="Louwen R."/>
            <person name="Lin Y.M."/>
            <person name="Lucker S."/>
            <person name="van Loosdrecht M.C.M."/>
            <person name="Laureni M."/>
        </authorList>
    </citation>
    <scope>NUCLEOTIDE SEQUENCE</scope>
    <source>
        <strain evidence="7">BROCD043</strain>
    </source>
</reference>
<dbReference type="InterPro" id="IPR036788">
    <property type="entry name" value="T_IF-3_C_sf"/>
</dbReference>
<evidence type="ECO:0000259" key="6">
    <source>
        <dbReference type="Pfam" id="PF05198"/>
    </source>
</evidence>
<dbReference type="GO" id="GO:0005737">
    <property type="term" value="C:cytoplasm"/>
    <property type="evidence" value="ECO:0007669"/>
    <property type="project" value="UniProtKB-ARBA"/>
</dbReference>
<dbReference type="Pfam" id="PF05198">
    <property type="entry name" value="IF3_N"/>
    <property type="match status" value="1"/>
</dbReference>
<feature type="domain" description="Translation initiation factor 3 C-terminal" evidence="5">
    <location>
        <begin position="112"/>
        <end position="193"/>
    </location>
</feature>
<evidence type="ECO:0000256" key="3">
    <source>
        <dbReference type="ARBA" id="ARBA00022917"/>
    </source>
</evidence>
<dbReference type="GO" id="GO:0032790">
    <property type="term" value="P:ribosome disassembly"/>
    <property type="evidence" value="ECO:0007669"/>
    <property type="project" value="TreeGrafter"/>
</dbReference>
<organism evidence="7 8">
    <name type="scientific">Candidatus Dojkabacteria bacterium</name>
    <dbReference type="NCBI Taxonomy" id="2099670"/>
    <lineage>
        <taxon>Bacteria</taxon>
        <taxon>Candidatus Dojkabacteria</taxon>
    </lineage>
</organism>
<sequence>MSDIINSRKGYFLAYFVIYTGNYRRQFEAKREPRFNRNEFIKAPKLFVIDENGNQLGVIDRQKALDIARESELDLIEVSPTADPPVARIYDWSKFKYQQEKKRKENKGKAAEQKEMWFKSFIDKGDLNHKIKKVIEFLEKKHPVKLTIRGKGRVTSDHMYQVMDNILSELEGHIKYEERPKMYGRNLSLIVRPFKQKNDQKNEEQNKNS</sequence>
<dbReference type="EMBL" id="JACFOF010000011">
    <property type="protein sequence ID" value="MBW7953966.1"/>
    <property type="molecule type" value="Genomic_DNA"/>
</dbReference>
<evidence type="ECO:0000313" key="7">
    <source>
        <dbReference type="EMBL" id="MBW7953966.1"/>
    </source>
</evidence>
<keyword evidence="3" id="KW-0648">Protein biosynthesis</keyword>
<dbReference type="NCBIfam" id="TIGR00168">
    <property type="entry name" value="infC"/>
    <property type="match status" value="1"/>
</dbReference>
<dbReference type="Proteomes" id="UP000781173">
    <property type="component" value="Unassembled WGS sequence"/>
</dbReference>
<evidence type="ECO:0000259" key="5">
    <source>
        <dbReference type="Pfam" id="PF00707"/>
    </source>
</evidence>